<dbReference type="EMBL" id="JAHDYS010000002">
    <property type="protein sequence ID" value="MBT1070730.1"/>
    <property type="molecule type" value="Genomic_DNA"/>
</dbReference>
<dbReference type="Proteomes" id="UP000784128">
    <property type="component" value="Unassembled WGS sequence"/>
</dbReference>
<accession>A0ABS5U4Y1</accession>
<evidence type="ECO:0000313" key="2">
    <source>
        <dbReference type="EMBL" id="MBT1070730.1"/>
    </source>
</evidence>
<dbReference type="PANTHER" id="PTHR36966">
    <property type="entry name" value="REP-ASSOCIATED TYROSINE TRANSPOSASE"/>
    <property type="match status" value="1"/>
</dbReference>
<sequence>MKHDPDVHRRRSFRLRGYDYSAAGAYFVTLCVYGRECLLGDIRNSEMVLNDAGNAVREWWQGVSDHFVNVHLDEFMIMPNHFHGIVVITDAGTEITRPLLKNDETAGITPDSPEYVGAGSPRPLLNSTNMNRGGAILMNQGGETPPLPTLGQIIGYFKYQSTKQTNQMRGNPGCPVWQRNYYERVIRDERELDAARKYILENPIKWDLDRENPTNVPRP</sequence>
<dbReference type="PANTHER" id="PTHR36966:SF1">
    <property type="entry name" value="REP-ASSOCIATED TYROSINE TRANSPOSASE"/>
    <property type="match status" value="1"/>
</dbReference>
<reference evidence="2 3" key="1">
    <citation type="submission" date="2021-05" db="EMBL/GenBank/DDBJ databases">
        <title>The draft genome of Geobacter chapellei DSM 13688.</title>
        <authorList>
            <person name="Xu Z."/>
            <person name="Masuda Y."/>
            <person name="Itoh H."/>
            <person name="Senoo K."/>
        </authorList>
    </citation>
    <scope>NUCLEOTIDE SEQUENCE [LARGE SCALE GENOMIC DNA]</scope>
    <source>
        <strain evidence="2 3">DSM 13688</strain>
    </source>
</reference>
<feature type="domain" description="Transposase IS200-like" evidence="1">
    <location>
        <begin position="21"/>
        <end position="202"/>
    </location>
</feature>
<evidence type="ECO:0000259" key="1">
    <source>
        <dbReference type="SMART" id="SM01321"/>
    </source>
</evidence>
<dbReference type="Gene3D" id="3.30.70.1290">
    <property type="entry name" value="Transposase IS200-like"/>
    <property type="match status" value="1"/>
</dbReference>
<dbReference type="InterPro" id="IPR052715">
    <property type="entry name" value="RAYT_transposase"/>
</dbReference>
<name>A0ABS5U4Y1_9BACT</name>
<comment type="caution">
    <text evidence="2">The sequence shown here is derived from an EMBL/GenBank/DDBJ whole genome shotgun (WGS) entry which is preliminary data.</text>
</comment>
<dbReference type="SMART" id="SM01321">
    <property type="entry name" value="Y1_Tnp"/>
    <property type="match status" value="1"/>
</dbReference>
<dbReference type="InterPro" id="IPR036515">
    <property type="entry name" value="Transposase_17_sf"/>
</dbReference>
<evidence type="ECO:0000313" key="3">
    <source>
        <dbReference type="Proteomes" id="UP000784128"/>
    </source>
</evidence>
<dbReference type="InterPro" id="IPR002686">
    <property type="entry name" value="Transposase_17"/>
</dbReference>
<protein>
    <recommendedName>
        <fullName evidence="1">Transposase IS200-like domain-containing protein</fullName>
    </recommendedName>
</protein>
<gene>
    <name evidence="2" type="ORF">KJB30_02940</name>
</gene>
<proteinExistence type="predicted"/>
<keyword evidence="3" id="KW-1185">Reference proteome</keyword>
<dbReference type="RefSeq" id="WP_214296442.1">
    <property type="nucleotide sequence ID" value="NZ_JAHDYS010000002.1"/>
</dbReference>
<organism evidence="2 3">
    <name type="scientific">Pelotalea chapellei</name>
    <dbReference type="NCBI Taxonomy" id="44671"/>
    <lineage>
        <taxon>Bacteria</taxon>
        <taxon>Pseudomonadati</taxon>
        <taxon>Thermodesulfobacteriota</taxon>
        <taxon>Desulfuromonadia</taxon>
        <taxon>Geobacterales</taxon>
        <taxon>Geobacteraceae</taxon>
        <taxon>Pelotalea</taxon>
    </lineage>
</organism>
<dbReference type="SUPFAM" id="SSF143422">
    <property type="entry name" value="Transposase IS200-like"/>
    <property type="match status" value="1"/>
</dbReference>